<evidence type="ECO:0000256" key="1">
    <source>
        <dbReference type="ARBA" id="ARBA00000370"/>
    </source>
</evidence>
<evidence type="ECO:0000256" key="9">
    <source>
        <dbReference type="NCBIfam" id="TIGR01307"/>
    </source>
</evidence>
<dbReference type="EMBL" id="CP146609">
    <property type="protein sequence ID" value="WWX20935.1"/>
    <property type="molecule type" value="Genomic_DNA"/>
</dbReference>
<feature type="binding site" evidence="8">
    <location>
        <begin position="158"/>
        <end position="159"/>
    </location>
    <ligand>
        <name>substrate</name>
    </ligand>
</feature>
<protein>
    <recommendedName>
        <fullName evidence="8 9">2,3-bisphosphoglycerate-independent phosphoglycerate mutase</fullName>
        <shortName evidence="8">BPG-independent PGAM</shortName>
        <shortName evidence="8">Phosphoglyceromutase</shortName>
        <shortName evidence="8">iPGM</shortName>
        <ecNumber evidence="8 9">5.4.2.12</ecNumber>
    </recommendedName>
</protein>
<gene>
    <name evidence="8 12" type="primary">gpmI</name>
    <name evidence="12" type="ORF">V8V93_10790</name>
</gene>
<feature type="binding site" evidence="8">
    <location>
        <position position="444"/>
    </location>
    <ligand>
        <name>Mn(2+)</name>
        <dbReference type="ChEBI" id="CHEBI:29035"/>
        <label>2</label>
    </ligand>
</feature>
<dbReference type="Proteomes" id="UP001385389">
    <property type="component" value="Chromosome"/>
</dbReference>
<dbReference type="InterPro" id="IPR017850">
    <property type="entry name" value="Alkaline_phosphatase_core_sf"/>
</dbReference>
<feature type="binding site" evidence="8">
    <location>
        <position position="461"/>
    </location>
    <ligand>
        <name>Mn(2+)</name>
        <dbReference type="ChEBI" id="CHEBI:29035"/>
        <label>1</label>
    </ligand>
</feature>
<evidence type="ECO:0000256" key="7">
    <source>
        <dbReference type="ARBA" id="ARBA00023235"/>
    </source>
</evidence>
<comment type="subunit">
    <text evidence="8">Monomer.</text>
</comment>
<evidence type="ECO:0000259" key="11">
    <source>
        <dbReference type="Pfam" id="PF06415"/>
    </source>
</evidence>
<comment type="similarity">
    <text evidence="3 8">Belongs to the BPG-independent phosphoglycerate mutase family.</text>
</comment>
<dbReference type="InterPro" id="IPR011258">
    <property type="entry name" value="BPG-indep_PGM_N"/>
</dbReference>
<feature type="domain" description="Metalloenzyme" evidence="10">
    <location>
        <begin position="10"/>
        <end position="499"/>
    </location>
</feature>
<feature type="domain" description="BPG-independent PGAM N-terminal" evidence="11">
    <location>
        <begin position="87"/>
        <end position="299"/>
    </location>
</feature>
<evidence type="ECO:0000259" key="10">
    <source>
        <dbReference type="Pfam" id="PF01676"/>
    </source>
</evidence>
<dbReference type="EC" id="5.4.2.12" evidence="8 9"/>
<keyword evidence="13" id="KW-1185">Reference proteome</keyword>
<keyword evidence="5 8" id="KW-0324">Glycolysis</keyword>
<comment type="catalytic activity">
    <reaction evidence="1 8">
        <text>(2R)-2-phosphoglycerate = (2R)-3-phosphoglycerate</text>
        <dbReference type="Rhea" id="RHEA:15901"/>
        <dbReference type="ChEBI" id="CHEBI:58272"/>
        <dbReference type="ChEBI" id="CHEBI:58289"/>
        <dbReference type="EC" id="5.4.2.12"/>
    </reaction>
</comment>
<evidence type="ECO:0000256" key="8">
    <source>
        <dbReference type="HAMAP-Rule" id="MF_01038"/>
    </source>
</evidence>
<name>A0ABZ2IQE0_9BACT</name>
<keyword evidence="4 8" id="KW-0479">Metal-binding</keyword>
<dbReference type="PANTHER" id="PTHR31637">
    <property type="entry name" value="2,3-BISPHOSPHOGLYCERATE-INDEPENDENT PHOSPHOGLYCERATE MUTASE"/>
    <property type="match status" value="1"/>
</dbReference>
<feature type="binding site" evidence="8">
    <location>
        <begin position="262"/>
        <end position="265"/>
    </location>
    <ligand>
        <name>substrate</name>
    </ligand>
</feature>
<keyword evidence="7 8" id="KW-0413">Isomerase</keyword>
<feature type="binding site" evidence="8">
    <location>
        <position position="128"/>
    </location>
    <ligand>
        <name>substrate</name>
    </ligand>
</feature>
<feature type="binding site" evidence="8">
    <location>
        <position position="196"/>
    </location>
    <ligand>
        <name>substrate</name>
    </ligand>
</feature>
<dbReference type="RefSeq" id="WP_338666677.1">
    <property type="nucleotide sequence ID" value="NZ_CP146609.1"/>
</dbReference>
<reference evidence="12 13" key="1">
    <citation type="submission" date="2024-03" db="EMBL/GenBank/DDBJ databases">
        <title>Phenotype and Genome Characterization of a Sulfate-Reducing Bacterium Pseudodesulfovibrio sp. strain 5S69, isolated from Petroleum Reservoir in Tatarstan (Russia).</title>
        <authorList>
            <person name="Bidzhieva S.K."/>
            <person name="Kadnikov V."/>
            <person name="Tourova T.P."/>
            <person name="Samigullina S.R."/>
            <person name="Sokolova D.S."/>
            <person name="Poltaraus A.B."/>
            <person name="Avtukh A.N."/>
            <person name="Tereshina V.M."/>
            <person name="Mardanov A.V."/>
            <person name="Nazina T.N."/>
        </authorList>
    </citation>
    <scope>NUCLEOTIDE SEQUENCE [LARGE SCALE GENOMIC DNA]</scope>
    <source>
        <strain evidence="12 13">5S69</strain>
    </source>
</reference>
<organism evidence="12 13">
    <name type="scientific">Pseudodesulfovibrio methanolicus</name>
    <dbReference type="NCBI Taxonomy" id="3126690"/>
    <lineage>
        <taxon>Bacteria</taxon>
        <taxon>Pseudomonadati</taxon>
        <taxon>Thermodesulfobacteriota</taxon>
        <taxon>Desulfovibrionia</taxon>
        <taxon>Desulfovibrionales</taxon>
        <taxon>Desulfovibrionaceae</taxon>
    </lineage>
</organism>
<feature type="active site" description="Phosphoserine intermediate" evidence="8">
    <location>
        <position position="67"/>
    </location>
</feature>
<dbReference type="Gene3D" id="3.40.720.10">
    <property type="entry name" value="Alkaline Phosphatase, subunit A"/>
    <property type="match status" value="1"/>
</dbReference>
<sequence>MDNDMAEPEKTLLLILDGWGIAPESAGNCVRNAATPHLDRLLAEYPSTRLTCSGRAVGLPDGFMGNSEVGHMNIGGGRVIYQDMTRIDMAIEDGSFFENPALKTLMVRTKAGSGRLHLMGLLSDGGVHSHIRHLFALLDMAKAEGVPEVFIHVFMDGRDTAQKGGLAYMRTLQAKLGELGLGKVATLSGRFWAMDRDKRFERVEKAYRALVDGRGVSIGDPVEAIEARYAEGEFDEFVKPSVVAGVDGRIQDGDGLFFFNFRADRAREISKAIFEKDFTEFDRPHVPSLAMFATMTRYESTFPMDTAFPPEDYEGTLGEFASSHGMKQLRIAETEKYAHVTYFLNCGREEPFPGEDRIMIPSPREVVTYDLKPQMSAEEVADTLISKWGEYDLCVCNLANLDMVGHTGIMEAAEKACVAVDGCVGRIVDTVLASGGRVLMTADHGNAEQMLDASGAPHTAHSTNPVPLVFMEKGRESAVLEEGILGDIATTIIGLWGMKPPAGMTGKNLVHKG</sequence>
<dbReference type="SUPFAM" id="SSF64158">
    <property type="entry name" value="2,3-Bisphosphoglycerate-independent phosphoglycerate mutase, substrate-binding domain"/>
    <property type="match status" value="1"/>
</dbReference>
<keyword evidence="6 8" id="KW-0464">Manganese</keyword>
<dbReference type="GO" id="GO:0004619">
    <property type="term" value="F:phosphoglycerate mutase activity"/>
    <property type="evidence" value="ECO:0007669"/>
    <property type="project" value="UniProtKB-EC"/>
</dbReference>
<evidence type="ECO:0000256" key="4">
    <source>
        <dbReference type="ARBA" id="ARBA00022723"/>
    </source>
</evidence>
<evidence type="ECO:0000256" key="5">
    <source>
        <dbReference type="ARBA" id="ARBA00023152"/>
    </source>
</evidence>
<accession>A0ABZ2IQE0</accession>
<dbReference type="PIRSF" id="PIRSF001492">
    <property type="entry name" value="IPGAM"/>
    <property type="match status" value="1"/>
</dbReference>
<dbReference type="Pfam" id="PF01676">
    <property type="entry name" value="Metalloenzyme"/>
    <property type="match status" value="1"/>
</dbReference>
<evidence type="ECO:0000256" key="2">
    <source>
        <dbReference type="ARBA" id="ARBA00004798"/>
    </source>
</evidence>
<comment type="pathway">
    <text evidence="2 8">Carbohydrate degradation; glycolysis; pyruvate from D-glyceraldehyde 3-phosphate: step 3/5.</text>
</comment>
<dbReference type="SUPFAM" id="SSF53649">
    <property type="entry name" value="Alkaline phosphatase-like"/>
    <property type="match status" value="1"/>
</dbReference>
<feature type="binding site" evidence="8">
    <location>
        <position position="336"/>
    </location>
    <ligand>
        <name>substrate</name>
    </ligand>
</feature>
<comment type="cofactor">
    <cofactor evidence="8">
        <name>Mn(2+)</name>
        <dbReference type="ChEBI" id="CHEBI:29035"/>
    </cofactor>
    <text evidence="8">Binds 2 manganese ions per subunit.</text>
</comment>
<dbReference type="InterPro" id="IPR005995">
    <property type="entry name" value="Pgm_bpd_ind"/>
</dbReference>
<dbReference type="CDD" id="cd16010">
    <property type="entry name" value="iPGM"/>
    <property type="match status" value="1"/>
</dbReference>
<dbReference type="Pfam" id="PF06415">
    <property type="entry name" value="iPGM_N"/>
    <property type="match status" value="1"/>
</dbReference>
<proteinExistence type="inferred from homology"/>
<dbReference type="InterPro" id="IPR006124">
    <property type="entry name" value="Metalloenzyme"/>
</dbReference>
<evidence type="ECO:0000313" key="12">
    <source>
        <dbReference type="EMBL" id="WWX20935.1"/>
    </source>
</evidence>
<feature type="binding site" evidence="8">
    <location>
        <position position="17"/>
    </location>
    <ligand>
        <name>Mn(2+)</name>
        <dbReference type="ChEBI" id="CHEBI:29035"/>
        <label>2</label>
    </ligand>
</feature>
<feature type="binding site" evidence="8">
    <location>
        <position position="67"/>
    </location>
    <ligand>
        <name>Mn(2+)</name>
        <dbReference type="ChEBI" id="CHEBI:29035"/>
        <label>2</label>
    </ligand>
</feature>
<comment type="function">
    <text evidence="8">Catalyzes the interconversion of 2-phosphoglycerate and 3-phosphoglycerate.</text>
</comment>
<evidence type="ECO:0000256" key="6">
    <source>
        <dbReference type="ARBA" id="ARBA00023211"/>
    </source>
</evidence>
<evidence type="ECO:0000313" key="13">
    <source>
        <dbReference type="Proteomes" id="UP001385389"/>
    </source>
</evidence>
<dbReference type="NCBIfam" id="TIGR01307">
    <property type="entry name" value="pgm_bpd_ind"/>
    <property type="match status" value="1"/>
</dbReference>
<dbReference type="HAMAP" id="MF_01038">
    <property type="entry name" value="GpmI"/>
    <property type="match status" value="1"/>
</dbReference>
<dbReference type="Gene3D" id="3.40.1450.10">
    <property type="entry name" value="BPG-independent phosphoglycerate mutase, domain B"/>
    <property type="match status" value="1"/>
</dbReference>
<dbReference type="PANTHER" id="PTHR31637:SF0">
    <property type="entry name" value="2,3-BISPHOSPHOGLYCERATE-INDEPENDENT PHOSPHOGLYCERATE MUTASE"/>
    <property type="match status" value="1"/>
</dbReference>
<feature type="binding site" evidence="8">
    <location>
        <position position="443"/>
    </location>
    <ligand>
        <name>Mn(2+)</name>
        <dbReference type="ChEBI" id="CHEBI:29035"/>
        <label>2</label>
    </ligand>
</feature>
<dbReference type="InterPro" id="IPR036646">
    <property type="entry name" value="PGAM_B_sf"/>
</dbReference>
<feature type="binding site" evidence="8">
    <location>
        <position position="406"/>
    </location>
    <ligand>
        <name>Mn(2+)</name>
        <dbReference type="ChEBI" id="CHEBI:29035"/>
        <label>1</label>
    </ligand>
</feature>
<feature type="binding site" evidence="8">
    <location>
        <position position="402"/>
    </location>
    <ligand>
        <name>Mn(2+)</name>
        <dbReference type="ChEBI" id="CHEBI:29035"/>
        <label>1</label>
    </ligand>
</feature>
<feature type="binding site" evidence="8">
    <location>
        <position position="190"/>
    </location>
    <ligand>
        <name>substrate</name>
    </ligand>
</feature>
<evidence type="ECO:0000256" key="3">
    <source>
        <dbReference type="ARBA" id="ARBA00008819"/>
    </source>
</evidence>